<dbReference type="Proteomes" id="UP001193035">
    <property type="component" value="Unassembled WGS sequence"/>
</dbReference>
<gene>
    <name evidence="2" type="ORF">FGK63_03440</name>
</gene>
<organism evidence="2 3">
    <name type="scientific">Ruegeria sediminis</name>
    <dbReference type="NCBI Taxonomy" id="2583820"/>
    <lineage>
        <taxon>Bacteria</taxon>
        <taxon>Pseudomonadati</taxon>
        <taxon>Pseudomonadota</taxon>
        <taxon>Alphaproteobacteria</taxon>
        <taxon>Rhodobacterales</taxon>
        <taxon>Roseobacteraceae</taxon>
        <taxon>Ruegeria</taxon>
    </lineage>
</organism>
<proteinExistence type="predicted"/>
<evidence type="ECO:0000313" key="3">
    <source>
        <dbReference type="Proteomes" id="UP001193035"/>
    </source>
</evidence>
<comment type="caution">
    <text evidence="2">The sequence shown here is derived from an EMBL/GenBank/DDBJ whole genome shotgun (WGS) entry which is preliminary data.</text>
</comment>
<dbReference type="EMBL" id="VCPD01000001">
    <property type="protein sequence ID" value="TMV10127.1"/>
    <property type="molecule type" value="Genomic_DNA"/>
</dbReference>
<sequence length="152" mass="16285">MTDQLDTFASDYGDAELLHQPGNLPHPPLSVDAAQVPLSGGTDPAYGEVRWRTLINGTPDHPRELVLGIAEFGPGDRLPPHRHDPAEFYFGLEGCGTVTIDGTPHRIAPGIALYVPGGAEHGTVAGENGLRFAYGFASRSFEEIQYRFSASA</sequence>
<reference evidence="2 3" key="1">
    <citation type="submission" date="2019-05" db="EMBL/GenBank/DDBJ databases">
        <title>Ruegeria sp. nov., isolated from tidal flat.</title>
        <authorList>
            <person name="Kim W."/>
        </authorList>
    </citation>
    <scope>NUCLEOTIDE SEQUENCE [LARGE SCALE GENOMIC DNA]</scope>
    <source>
        <strain evidence="2 3">CAU 1488</strain>
    </source>
</reference>
<accession>A0ABY2X410</accession>
<dbReference type="SUPFAM" id="SSF51182">
    <property type="entry name" value="RmlC-like cupins"/>
    <property type="match status" value="1"/>
</dbReference>
<dbReference type="Gene3D" id="2.60.120.10">
    <property type="entry name" value="Jelly Rolls"/>
    <property type="match status" value="1"/>
</dbReference>
<evidence type="ECO:0000313" key="2">
    <source>
        <dbReference type="EMBL" id="TMV10127.1"/>
    </source>
</evidence>
<evidence type="ECO:0000259" key="1">
    <source>
        <dbReference type="Pfam" id="PF07883"/>
    </source>
</evidence>
<dbReference type="InterPro" id="IPR013096">
    <property type="entry name" value="Cupin_2"/>
</dbReference>
<dbReference type="InterPro" id="IPR014710">
    <property type="entry name" value="RmlC-like_jellyroll"/>
</dbReference>
<feature type="domain" description="Cupin type-2" evidence="1">
    <location>
        <begin position="69"/>
        <end position="125"/>
    </location>
</feature>
<name>A0ABY2X410_9RHOB</name>
<protein>
    <submittedName>
        <fullName evidence="2">Cupin domain-containing protein</fullName>
    </submittedName>
</protein>
<keyword evidence="3" id="KW-1185">Reference proteome</keyword>
<dbReference type="RefSeq" id="WP_138840184.1">
    <property type="nucleotide sequence ID" value="NZ_VCPD01000001.1"/>
</dbReference>
<dbReference type="Pfam" id="PF07883">
    <property type="entry name" value="Cupin_2"/>
    <property type="match status" value="1"/>
</dbReference>
<dbReference type="InterPro" id="IPR011051">
    <property type="entry name" value="RmlC_Cupin_sf"/>
</dbReference>